<sequence length="63" mass="6889">MDNQQVSSEQEKLQRLSHNGSTSQAIGGGSRGYPTYTICITGSDIVYARIRKVEVINVSEMAL</sequence>
<evidence type="ECO:0000313" key="2">
    <source>
        <dbReference type="EMBL" id="MPN01494.1"/>
    </source>
</evidence>
<evidence type="ECO:0000256" key="1">
    <source>
        <dbReference type="SAM" id="MobiDB-lite"/>
    </source>
</evidence>
<comment type="caution">
    <text evidence="2">The sequence shown here is derived from an EMBL/GenBank/DDBJ whole genome shotgun (WGS) entry which is preliminary data.</text>
</comment>
<dbReference type="AlphaFoldDB" id="A0A645ELD8"/>
<accession>A0A645ELD8</accession>
<reference evidence="2" key="1">
    <citation type="submission" date="2019-08" db="EMBL/GenBank/DDBJ databases">
        <authorList>
            <person name="Kucharzyk K."/>
            <person name="Murdoch R.W."/>
            <person name="Higgins S."/>
            <person name="Loffler F."/>
        </authorList>
    </citation>
    <scope>NUCLEOTIDE SEQUENCE</scope>
</reference>
<dbReference type="EMBL" id="VSSQ01047489">
    <property type="protein sequence ID" value="MPN01494.1"/>
    <property type="molecule type" value="Genomic_DNA"/>
</dbReference>
<name>A0A645ELD8_9ZZZZ</name>
<proteinExistence type="predicted"/>
<feature type="compositionally biased region" description="Polar residues" evidence="1">
    <location>
        <begin position="16"/>
        <end position="25"/>
    </location>
</feature>
<gene>
    <name evidence="2" type="ORF">SDC9_148703</name>
</gene>
<protein>
    <submittedName>
        <fullName evidence="2">Uncharacterized protein</fullName>
    </submittedName>
</protein>
<organism evidence="2">
    <name type="scientific">bioreactor metagenome</name>
    <dbReference type="NCBI Taxonomy" id="1076179"/>
    <lineage>
        <taxon>unclassified sequences</taxon>
        <taxon>metagenomes</taxon>
        <taxon>ecological metagenomes</taxon>
    </lineage>
</organism>
<feature type="region of interest" description="Disordered" evidence="1">
    <location>
        <begin position="1"/>
        <end position="31"/>
    </location>
</feature>